<evidence type="ECO:0000259" key="1">
    <source>
        <dbReference type="SMART" id="SM00858"/>
    </source>
</evidence>
<dbReference type="Pfam" id="PF16976">
    <property type="entry name" value="RcpC"/>
    <property type="match status" value="1"/>
</dbReference>
<gene>
    <name evidence="2" type="ORF">SAMN05421546_1024</name>
</gene>
<dbReference type="EMBL" id="FTLW01000002">
    <property type="protein sequence ID" value="SIQ29064.1"/>
    <property type="molecule type" value="Genomic_DNA"/>
</dbReference>
<reference evidence="3" key="1">
    <citation type="submission" date="2017-01" db="EMBL/GenBank/DDBJ databases">
        <authorList>
            <person name="Varghese N."/>
            <person name="Submissions S."/>
        </authorList>
    </citation>
    <scope>NUCLEOTIDE SEQUENCE [LARGE SCALE GENOMIC DNA]</scope>
    <source>
        <strain evidence="3">UM1</strain>
    </source>
</reference>
<dbReference type="RefSeq" id="WP_076585913.1">
    <property type="nucleotide sequence ID" value="NZ_FTLW01000002.1"/>
</dbReference>
<feature type="domain" description="SAF" evidence="1">
    <location>
        <begin position="46"/>
        <end position="110"/>
    </location>
</feature>
<organism evidence="2 3">
    <name type="scientific">Solilutibacter tolerans</name>
    <dbReference type="NCBI Taxonomy" id="1604334"/>
    <lineage>
        <taxon>Bacteria</taxon>
        <taxon>Pseudomonadati</taxon>
        <taxon>Pseudomonadota</taxon>
        <taxon>Gammaproteobacteria</taxon>
        <taxon>Lysobacterales</taxon>
        <taxon>Lysobacteraceae</taxon>
        <taxon>Solilutibacter</taxon>
    </lineage>
</organism>
<proteinExistence type="predicted"/>
<dbReference type="OrthoDB" id="2037472at2"/>
<protein>
    <submittedName>
        <fullName evidence="2">Pilus assembly protein CpaB</fullName>
    </submittedName>
</protein>
<dbReference type="Pfam" id="PF08666">
    <property type="entry name" value="SAF"/>
    <property type="match status" value="1"/>
</dbReference>
<dbReference type="InterPro" id="IPR013974">
    <property type="entry name" value="SAF"/>
</dbReference>
<sequence>MQKPKFNKNFLYIGAAGLLALFASGLAVRYVQTTVAEKTRDNREMVEVAVANNDMEQGVILSPGDMASRSVPVDLVPADALTPDNYDEYAGRMLRAPVRGGAPLSASSLVPLYDQFSRIIPKGKVAYNLSVDENNSISGMIAPGDMIDIFFLKEIEEAKGGPRLFPMLQQIKVLATGTQVGEKIRPEGAEVGEGNDAYSTLTLELDQYQAKQLAVASKVGSLRVLLREITDTSPGAATGLSERELLNALGGVPGNQPAGAARRRGQGIEFIIGGRS</sequence>
<dbReference type="NCBIfam" id="TIGR03177">
    <property type="entry name" value="pilus_cpaB"/>
    <property type="match status" value="1"/>
</dbReference>
<evidence type="ECO:0000313" key="3">
    <source>
        <dbReference type="Proteomes" id="UP000241788"/>
    </source>
</evidence>
<dbReference type="CDD" id="cd11614">
    <property type="entry name" value="SAF_CpaB_FlgA_like"/>
    <property type="match status" value="1"/>
</dbReference>
<dbReference type="InterPro" id="IPR017592">
    <property type="entry name" value="Pilus_assmbl_Flp-typ_CpaB"/>
</dbReference>
<dbReference type="AlphaFoldDB" id="A0A1N6RJM2"/>
<name>A0A1N6RJM2_9GAMM</name>
<dbReference type="Proteomes" id="UP000241788">
    <property type="component" value="Unassembled WGS sequence"/>
</dbReference>
<dbReference type="STRING" id="1604334.SAMN05421546_1024"/>
<evidence type="ECO:0000313" key="2">
    <source>
        <dbReference type="EMBL" id="SIQ29064.1"/>
    </source>
</evidence>
<accession>A0A1N6RJM2</accession>
<keyword evidence="3" id="KW-1185">Reference proteome</keyword>
<dbReference type="InterPro" id="IPR031571">
    <property type="entry name" value="RcpC_dom"/>
</dbReference>
<dbReference type="SMART" id="SM00858">
    <property type="entry name" value="SAF"/>
    <property type="match status" value="1"/>
</dbReference>